<dbReference type="AlphaFoldDB" id="A0A0A0L950"/>
<dbReference type="Gramene" id="KGN58368">
    <property type="protein sequence ID" value="KGN58368"/>
    <property type="gene ID" value="Csa_3G630240"/>
</dbReference>
<protein>
    <recommendedName>
        <fullName evidence="2">RIN4 pathogenic type III effector avirulence factor Avr cleavage site domain-containing protein</fullName>
    </recommendedName>
</protein>
<dbReference type="InterPro" id="IPR008700">
    <property type="entry name" value="TypeIII_avirulence_cleave"/>
</dbReference>
<dbReference type="InterPro" id="IPR040387">
    <property type="entry name" value="RIN4/NOI4"/>
</dbReference>
<gene>
    <name evidence="3" type="ORF">Csa_3G630240</name>
</gene>
<evidence type="ECO:0000313" key="3">
    <source>
        <dbReference type="EMBL" id="KGN58368.1"/>
    </source>
</evidence>
<evidence type="ECO:0000256" key="1">
    <source>
        <dbReference type="SAM" id="MobiDB-lite"/>
    </source>
</evidence>
<proteinExistence type="predicted"/>
<dbReference type="PANTHER" id="PTHR33159:SF101">
    <property type="entry name" value="OS04G0379600 PROTEIN"/>
    <property type="match status" value="1"/>
</dbReference>
<dbReference type="GO" id="GO:0005886">
    <property type="term" value="C:plasma membrane"/>
    <property type="evidence" value="ECO:0000318"/>
    <property type="project" value="GO_Central"/>
</dbReference>
<dbReference type="Pfam" id="PF05627">
    <property type="entry name" value="AvrRpt-cleavage"/>
    <property type="match status" value="1"/>
</dbReference>
<feature type="region of interest" description="Disordered" evidence="1">
    <location>
        <begin position="36"/>
        <end position="62"/>
    </location>
</feature>
<reference evidence="3 4" key="2">
    <citation type="journal article" date="2009" name="PLoS ONE">
        <title>An integrated genetic and cytogenetic map of the cucumber genome.</title>
        <authorList>
            <person name="Ren Y."/>
            <person name="Zhang Z."/>
            <person name="Liu J."/>
            <person name="Staub J.E."/>
            <person name="Han Y."/>
            <person name="Cheng Z."/>
            <person name="Li X."/>
            <person name="Lu J."/>
            <person name="Miao H."/>
            <person name="Kang H."/>
            <person name="Xie B."/>
            <person name="Gu X."/>
            <person name="Wang X."/>
            <person name="Du Y."/>
            <person name="Jin W."/>
            <person name="Huang S."/>
        </authorList>
    </citation>
    <scope>NUCLEOTIDE SEQUENCE [LARGE SCALE GENOMIC DNA]</scope>
    <source>
        <strain evidence="4">cv. 9930</strain>
    </source>
</reference>
<feature type="compositionally biased region" description="Polar residues" evidence="1">
    <location>
        <begin position="49"/>
        <end position="62"/>
    </location>
</feature>
<reference evidence="3 4" key="1">
    <citation type="journal article" date="2009" name="Nat. Genet.">
        <title>The genome of the cucumber, Cucumis sativus L.</title>
        <authorList>
            <person name="Huang S."/>
            <person name="Li R."/>
            <person name="Zhang Z."/>
            <person name="Li L."/>
            <person name="Gu X."/>
            <person name="Fan W."/>
            <person name="Lucas W.J."/>
            <person name="Wang X."/>
            <person name="Xie B."/>
            <person name="Ni P."/>
            <person name="Ren Y."/>
            <person name="Zhu H."/>
            <person name="Li J."/>
            <person name="Lin K."/>
            <person name="Jin W."/>
            <person name="Fei Z."/>
            <person name="Li G."/>
            <person name="Staub J."/>
            <person name="Kilian A."/>
            <person name="van der Vossen E.A."/>
            <person name="Wu Y."/>
            <person name="Guo J."/>
            <person name="He J."/>
            <person name="Jia Z."/>
            <person name="Ren Y."/>
            <person name="Tian G."/>
            <person name="Lu Y."/>
            <person name="Ruan J."/>
            <person name="Qian W."/>
            <person name="Wang M."/>
            <person name="Huang Q."/>
            <person name="Li B."/>
            <person name="Xuan Z."/>
            <person name="Cao J."/>
            <person name="Asan"/>
            <person name="Wu Z."/>
            <person name="Zhang J."/>
            <person name="Cai Q."/>
            <person name="Bai Y."/>
            <person name="Zhao B."/>
            <person name="Han Y."/>
            <person name="Li Y."/>
            <person name="Li X."/>
            <person name="Wang S."/>
            <person name="Shi Q."/>
            <person name="Liu S."/>
            <person name="Cho W.K."/>
            <person name="Kim J.Y."/>
            <person name="Xu Y."/>
            <person name="Heller-Uszynska K."/>
            <person name="Miao H."/>
            <person name="Cheng Z."/>
            <person name="Zhang S."/>
            <person name="Wu J."/>
            <person name="Yang Y."/>
            <person name="Kang H."/>
            <person name="Li M."/>
            <person name="Liang H."/>
            <person name="Ren X."/>
            <person name="Shi Z."/>
            <person name="Wen M."/>
            <person name="Jian M."/>
            <person name="Yang H."/>
            <person name="Zhang G."/>
            <person name="Yang Z."/>
            <person name="Chen R."/>
            <person name="Liu S."/>
            <person name="Li J."/>
            <person name="Ma L."/>
            <person name="Liu H."/>
            <person name="Zhou Y."/>
            <person name="Zhao J."/>
            <person name="Fang X."/>
            <person name="Li G."/>
            <person name="Fang L."/>
            <person name="Li Y."/>
            <person name="Liu D."/>
            <person name="Zheng H."/>
            <person name="Zhang Y."/>
            <person name="Qin N."/>
            <person name="Li Z."/>
            <person name="Yang G."/>
            <person name="Yang S."/>
            <person name="Bolund L."/>
            <person name="Kristiansen K."/>
            <person name="Zheng H."/>
            <person name="Li S."/>
            <person name="Zhang X."/>
            <person name="Yang H."/>
            <person name="Wang J."/>
            <person name="Sun R."/>
            <person name="Zhang B."/>
            <person name="Jiang S."/>
            <person name="Wang J."/>
            <person name="Du Y."/>
            <person name="Li S."/>
        </authorList>
    </citation>
    <scope>NUCLEOTIDE SEQUENCE [LARGE SCALE GENOMIC DNA]</scope>
    <source>
        <strain evidence="4">cv. 9930</strain>
    </source>
</reference>
<reference evidence="3 4" key="4">
    <citation type="journal article" date="2011" name="BMC Genomics">
        <title>RNA-Seq improves annotation of protein-coding genes in the cucumber genome.</title>
        <authorList>
            <person name="Li Z."/>
            <person name="Zhang Z."/>
            <person name="Yan P."/>
            <person name="Huang S."/>
            <person name="Fei Z."/>
            <person name="Lin K."/>
        </authorList>
    </citation>
    <scope>NUCLEOTIDE SEQUENCE [LARGE SCALE GENOMIC DNA]</scope>
    <source>
        <strain evidence="4">cv. 9930</strain>
    </source>
</reference>
<name>A0A0A0L950_CUCSA</name>
<accession>A0A0A0L950</accession>
<feature type="domain" description="RIN4 pathogenic type III effector avirulence factor Avr cleavage site" evidence="2">
    <location>
        <begin position="4"/>
        <end position="37"/>
    </location>
</feature>
<dbReference type="Proteomes" id="UP000029981">
    <property type="component" value="Chromosome 3"/>
</dbReference>
<evidence type="ECO:0000259" key="2">
    <source>
        <dbReference type="Pfam" id="PF05627"/>
    </source>
</evidence>
<sequence>MADNETAVPKFGEWDDGDAKAPENYTAIFNKVREERQDQTVRGTPTRLIDSTNSQNHEQNQKLGQKIRWSRYCLEMDFYDRVAGELENIDEYSGYEGTYHKRLSS</sequence>
<organism evidence="3 4">
    <name type="scientific">Cucumis sativus</name>
    <name type="common">Cucumber</name>
    <dbReference type="NCBI Taxonomy" id="3659"/>
    <lineage>
        <taxon>Eukaryota</taxon>
        <taxon>Viridiplantae</taxon>
        <taxon>Streptophyta</taxon>
        <taxon>Embryophyta</taxon>
        <taxon>Tracheophyta</taxon>
        <taxon>Spermatophyta</taxon>
        <taxon>Magnoliopsida</taxon>
        <taxon>eudicotyledons</taxon>
        <taxon>Gunneridae</taxon>
        <taxon>Pentapetalae</taxon>
        <taxon>rosids</taxon>
        <taxon>fabids</taxon>
        <taxon>Cucurbitales</taxon>
        <taxon>Cucurbitaceae</taxon>
        <taxon>Benincaseae</taxon>
        <taxon>Cucumis</taxon>
    </lineage>
</organism>
<dbReference type="EMBL" id="CM002924">
    <property type="protein sequence ID" value="KGN58368.1"/>
    <property type="molecule type" value="Genomic_DNA"/>
</dbReference>
<dbReference type="PANTHER" id="PTHR33159">
    <property type="entry name" value="RPM1-INTERACTING PROTEIN 4 (RIN4) FAMILY PROTEIN"/>
    <property type="match status" value="1"/>
</dbReference>
<keyword evidence="4" id="KW-1185">Reference proteome</keyword>
<evidence type="ECO:0000313" key="4">
    <source>
        <dbReference type="Proteomes" id="UP000029981"/>
    </source>
</evidence>
<reference evidence="3 4" key="3">
    <citation type="journal article" date="2010" name="BMC Genomics">
        <title>Transcriptome sequencing and comparative analysis of cucumber flowers with different sex types.</title>
        <authorList>
            <person name="Guo S."/>
            <person name="Zheng Y."/>
            <person name="Joung J.G."/>
            <person name="Liu S."/>
            <person name="Zhang Z."/>
            <person name="Crasta O.R."/>
            <person name="Sobral B.W."/>
            <person name="Xu Y."/>
            <person name="Huang S."/>
            <person name="Fei Z."/>
        </authorList>
    </citation>
    <scope>NUCLEOTIDE SEQUENCE [LARGE SCALE GENOMIC DNA]</scope>
    <source>
        <strain evidence="4">cv. 9930</strain>
    </source>
</reference>